<protein>
    <submittedName>
        <fullName evidence="2">Uncharacterized protein</fullName>
    </submittedName>
</protein>
<reference evidence="3" key="1">
    <citation type="submission" date="2016-10" db="EMBL/GenBank/DDBJ databases">
        <authorList>
            <person name="Varghese N."/>
            <person name="Submissions S."/>
        </authorList>
    </citation>
    <scope>NUCLEOTIDE SEQUENCE [LARGE SCALE GENOMIC DNA]</scope>
    <source>
        <strain evidence="3">DSM 24740</strain>
    </source>
</reference>
<dbReference type="AlphaFoldDB" id="A0A1H9CZI3"/>
<evidence type="ECO:0000313" key="2">
    <source>
        <dbReference type="EMBL" id="SEQ05928.1"/>
    </source>
</evidence>
<dbReference type="STRING" id="478744.SAMN05444359_10558"/>
<dbReference type="InParanoid" id="A0A1H9CZI3"/>
<gene>
    <name evidence="2" type="ORF">SAMN05444359_10558</name>
</gene>
<accession>A0A1H9CZI3</accession>
<sequence length="81" mass="8590">MRRAGQGSESDFDRVSNHCSKTKYTPGAFGPVRGSTHSVSTNHHPAPSTSMAPAAAPFAFLIQYIQPMTIPQTITADTGKA</sequence>
<dbReference type="Proteomes" id="UP000199021">
    <property type="component" value="Unassembled WGS sequence"/>
</dbReference>
<keyword evidence="3" id="KW-1185">Reference proteome</keyword>
<feature type="region of interest" description="Disordered" evidence="1">
    <location>
        <begin position="1"/>
        <end position="50"/>
    </location>
</feature>
<proteinExistence type="predicted"/>
<evidence type="ECO:0000256" key="1">
    <source>
        <dbReference type="SAM" id="MobiDB-lite"/>
    </source>
</evidence>
<organism evidence="2 3">
    <name type="scientific">Neolewinella agarilytica</name>
    <dbReference type="NCBI Taxonomy" id="478744"/>
    <lineage>
        <taxon>Bacteria</taxon>
        <taxon>Pseudomonadati</taxon>
        <taxon>Bacteroidota</taxon>
        <taxon>Saprospiria</taxon>
        <taxon>Saprospirales</taxon>
        <taxon>Lewinellaceae</taxon>
        <taxon>Neolewinella</taxon>
    </lineage>
</organism>
<dbReference type="EMBL" id="FOFB01000005">
    <property type="protein sequence ID" value="SEQ05928.1"/>
    <property type="molecule type" value="Genomic_DNA"/>
</dbReference>
<name>A0A1H9CZI3_9BACT</name>
<evidence type="ECO:0000313" key="3">
    <source>
        <dbReference type="Proteomes" id="UP000199021"/>
    </source>
</evidence>